<keyword evidence="1" id="KW-0805">Transcription regulation</keyword>
<dbReference type="PANTHER" id="PTHR11618:SF13">
    <property type="entry name" value="TRANSCRIPTION INITIATION FACTOR IIB"/>
    <property type="match status" value="1"/>
</dbReference>
<comment type="caution">
    <text evidence="7">The sequence shown here is derived from an EMBL/GenBank/DDBJ whole genome shotgun (WGS) entry which is preliminary data.</text>
</comment>
<reference evidence="7" key="1">
    <citation type="submission" date="2023-08" db="EMBL/GenBank/DDBJ databases">
        <authorList>
            <person name="Audoor S."/>
            <person name="Bilcke G."/>
        </authorList>
    </citation>
    <scope>NUCLEOTIDE SEQUENCE</scope>
</reference>
<keyword evidence="2" id="KW-0804">Transcription</keyword>
<evidence type="ECO:0000259" key="6">
    <source>
        <dbReference type="PROSITE" id="PS51134"/>
    </source>
</evidence>
<keyword evidence="8" id="KW-1185">Reference proteome</keyword>
<evidence type="ECO:0000256" key="2">
    <source>
        <dbReference type="ARBA" id="ARBA00023163"/>
    </source>
</evidence>
<evidence type="ECO:0000256" key="4">
    <source>
        <dbReference type="PROSITE-ProRule" id="PRU00469"/>
    </source>
</evidence>
<dbReference type="InterPro" id="IPR013137">
    <property type="entry name" value="Znf_TFIIB"/>
</dbReference>
<accession>A0AAD2JH72</accession>
<keyword evidence="4" id="KW-0862">Zinc</keyword>
<evidence type="ECO:0000256" key="1">
    <source>
        <dbReference type="ARBA" id="ARBA00023015"/>
    </source>
</evidence>
<dbReference type="AlphaFoldDB" id="A0AAD2JH72"/>
<sequence length="714" mass="79240">MATTSNTASSASWDNVNGPDSPPVVGDCNIHQPQHQHVEEEDEERCRNCASTNLLTDWKQGDRVCTDCGVVAEERLRDDRPEWKDFNDAEDLVKKGSTSVANSSARSGMVAVDESKYIGGLQPTTLSKLPFGGSTSGGYGLAKIQRRLRTTNRRLDMLMEKQHKHELKDAKMEREIHTKKDKHNHPERYHVLHEEHDEDDAGIAQRHAALHNEKWSLDRAMLLYGNDQEESTSSSAEDREELKSRLDLSLQTASRDLYNAYTNTTLAIQDLDLPDKVRQEIIHRLVRYAIQRDGLTVKGVSNRLSKKEASGSSNMLRHSASERKKLNDRLKDYNKRKQSSALGAALIHLTAKSMGHPRAIAKICACFLPPPESTVGMDHEQVKKATFVKGKHCSKAINEIKATFPEYVEAAAKAGANIGSSLQVPEIPDTIWSPKVAGAIATTKTTTRSALADPHISESVDNFAHHFLKTLQLPPVAEASIQTLLLQCRKEQIQLGKYSGVDMSTMCAAITYFVCSTGSIMQNLAQQVQQEEPPETAKTDTKEGGKKKRKSSASDTISSAAKRTKRSGKNNDDGSSSDDDSLGGFNLDSLVGTKPTKQEEEDDEEPFDVFSHAPIVEDQSEKQRYEMRRMWDAWKEQMPWARSPVGIEQSCGVARNKLTDFYSTELYPQRDRLLEKLRESASDEGGEAGVLQSTPMARTLLSVVSTAASLMTSK</sequence>
<dbReference type="InterPro" id="IPR000812">
    <property type="entry name" value="TFIIB"/>
</dbReference>
<keyword evidence="4" id="KW-0863">Zinc-finger</keyword>
<dbReference type="GO" id="GO:0017025">
    <property type="term" value="F:TBP-class protein binding"/>
    <property type="evidence" value="ECO:0007669"/>
    <property type="project" value="TreeGrafter"/>
</dbReference>
<feature type="region of interest" description="Disordered" evidence="5">
    <location>
        <begin position="1"/>
        <end position="41"/>
    </location>
</feature>
<dbReference type="Gene3D" id="1.10.472.170">
    <property type="match status" value="1"/>
</dbReference>
<dbReference type="GO" id="GO:0008270">
    <property type="term" value="F:zinc ion binding"/>
    <property type="evidence" value="ECO:0007669"/>
    <property type="project" value="UniProtKB-KW"/>
</dbReference>
<feature type="domain" description="TFIIB-type" evidence="6">
    <location>
        <begin position="42"/>
        <end position="73"/>
    </location>
</feature>
<gene>
    <name evidence="7" type="ORF">CYCCA115_LOCUS12636</name>
</gene>
<evidence type="ECO:0000313" key="7">
    <source>
        <dbReference type="EMBL" id="CAJ1950548.1"/>
    </source>
</evidence>
<dbReference type="SUPFAM" id="SSF57783">
    <property type="entry name" value="Zinc beta-ribbon"/>
    <property type="match status" value="1"/>
</dbReference>
<dbReference type="PROSITE" id="PS51134">
    <property type="entry name" value="ZF_TFIIB"/>
    <property type="match status" value="1"/>
</dbReference>
<feature type="region of interest" description="Disordered" evidence="5">
    <location>
        <begin position="525"/>
        <end position="610"/>
    </location>
</feature>
<feature type="compositionally biased region" description="Basic and acidic residues" evidence="5">
    <location>
        <begin position="535"/>
        <end position="544"/>
    </location>
</feature>
<dbReference type="PRINTS" id="PR00685">
    <property type="entry name" value="TIFACTORIIB"/>
</dbReference>
<organism evidence="7 8">
    <name type="scientific">Cylindrotheca closterium</name>
    <dbReference type="NCBI Taxonomy" id="2856"/>
    <lineage>
        <taxon>Eukaryota</taxon>
        <taxon>Sar</taxon>
        <taxon>Stramenopiles</taxon>
        <taxon>Ochrophyta</taxon>
        <taxon>Bacillariophyta</taxon>
        <taxon>Bacillariophyceae</taxon>
        <taxon>Bacillariophycidae</taxon>
        <taxon>Bacillariales</taxon>
        <taxon>Bacillariaceae</taxon>
        <taxon>Cylindrotheca</taxon>
    </lineage>
</organism>
<proteinExistence type="predicted"/>
<evidence type="ECO:0000313" key="8">
    <source>
        <dbReference type="Proteomes" id="UP001295423"/>
    </source>
</evidence>
<dbReference type="Proteomes" id="UP001295423">
    <property type="component" value="Unassembled WGS sequence"/>
</dbReference>
<keyword evidence="4" id="KW-0479">Metal-binding</keyword>
<dbReference type="GO" id="GO:0097550">
    <property type="term" value="C:transcription preinitiation complex"/>
    <property type="evidence" value="ECO:0007669"/>
    <property type="project" value="TreeGrafter"/>
</dbReference>
<name>A0AAD2JH72_9STRA</name>
<protein>
    <recommendedName>
        <fullName evidence="3">General transcription factor TFIIB</fullName>
    </recommendedName>
</protein>
<evidence type="ECO:0000256" key="3">
    <source>
        <dbReference type="ARBA" id="ARBA00031706"/>
    </source>
</evidence>
<dbReference type="GO" id="GO:0070897">
    <property type="term" value="P:transcription preinitiation complex assembly"/>
    <property type="evidence" value="ECO:0007669"/>
    <property type="project" value="InterPro"/>
</dbReference>
<evidence type="ECO:0000256" key="5">
    <source>
        <dbReference type="SAM" id="MobiDB-lite"/>
    </source>
</evidence>
<dbReference type="Pfam" id="PF08271">
    <property type="entry name" value="Zn_Ribbon_TF"/>
    <property type="match status" value="1"/>
</dbReference>
<dbReference type="GO" id="GO:0005634">
    <property type="term" value="C:nucleus"/>
    <property type="evidence" value="ECO:0007669"/>
    <property type="project" value="TreeGrafter"/>
</dbReference>
<feature type="compositionally biased region" description="Low complexity" evidence="5">
    <location>
        <begin position="1"/>
        <end position="12"/>
    </location>
</feature>
<dbReference type="PANTHER" id="PTHR11618">
    <property type="entry name" value="TRANSCRIPTION INITIATION FACTOR IIB-RELATED"/>
    <property type="match status" value="1"/>
</dbReference>
<dbReference type="EMBL" id="CAKOGP040001770">
    <property type="protein sequence ID" value="CAJ1950548.1"/>
    <property type="molecule type" value="Genomic_DNA"/>
</dbReference>